<evidence type="ECO:0000313" key="4">
    <source>
        <dbReference type="EMBL" id="EPB88367.1"/>
    </source>
</evidence>
<keyword evidence="3" id="KW-1133">Transmembrane helix</keyword>
<keyword evidence="3" id="KW-0472">Membrane</keyword>
<evidence type="ECO:0000313" key="5">
    <source>
        <dbReference type="Proteomes" id="UP000014254"/>
    </source>
</evidence>
<dbReference type="EMBL" id="KE123952">
    <property type="protein sequence ID" value="EPB88367.1"/>
    <property type="molecule type" value="Genomic_DNA"/>
</dbReference>
<dbReference type="VEuPathDB" id="FungiDB:HMPREF1544_04833"/>
<keyword evidence="5" id="KW-1185">Reference proteome</keyword>
<keyword evidence="3" id="KW-0812">Transmembrane</keyword>
<proteinExistence type="predicted"/>
<name>S2JIP3_MUCC1</name>
<evidence type="ECO:0000256" key="1">
    <source>
        <dbReference type="SAM" id="Coils"/>
    </source>
</evidence>
<dbReference type="Proteomes" id="UP000014254">
    <property type="component" value="Unassembled WGS sequence"/>
</dbReference>
<sequence length="480" mass="56239">MFNEQQNHYILTEQQKKAIKPYCIQNPDLEMTPEEFIKLLAIIRHEATVEERRPRATSSTPAARRLFDSRPRSSRLISSKSATTYYDDRASTNHPDDSLHHMSDRTRESDFNDENNNNDHDISLAKRLRKEKSVAARQAREYELRIEHLNKEHSERILQVQTRLESMQIEAEQQKQLLADQKLREKDKIEKIVELKSQNAEYEKLHALAVKKLQKKTEELDLLKEELHILKEAHSITVSQLESTEIQAKEMLRVHEKEKADFHMKLDQEKRQTLDARHALEAQQNENVKLMELIDRQKFDLDEARSGLRYYSNNSPLLDKKASTTAASSSHDIDENEQSFAHEEIEAKYLKKLELLKQERDNYEQQLTAARDKLKEEQAAAALIQATQREKIQDLSNGFDQQLGLMDSIRQNINTSQPGQGNKLYAGLSIIPWLFLFYHLLLIMFYYVLELTQTGPPQVYPLSFSRFLDELFFKYLQRSS</sequence>
<feature type="region of interest" description="Disordered" evidence="2">
    <location>
        <begin position="49"/>
        <end position="119"/>
    </location>
</feature>
<reference evidence="5" key="1">
    <citation type="submission" date="2013-05" db="EMBL/GenBank/DDBJ databases">
        <title>The Genome sequence of Mucor circinelloides f. circinelloides 1006PhL.</title>
        <authorList>
            <consortium name="The Broad Institute Genomics Platform"/>
            <person name="Cuomo C."/>
            <person name="Earl A."/>
            <person name="Findley K."/>
            <person name="Lee S.C."/>
            <person name="Walker B."/>
            <person name="Young S."/>
            <person name="Zeng Q."/>
            <person name="Gargeya S."/>
            <person name="Fitzgerald M."/>
            <person name="Haas B."/>
            <person name="Abouelleil A."/>
            <person name="Allen A.W."/>
            <person name="Alvarado L."/>
            <person name="Arachchi H.M."/>
            <person name="Berlin A.M."/>
            <person name="Chapman S.B."/>
            <person name="Gainer-Dewar J."/>
            <person name="Goldberg J."/>
            <person name="Griggs A."/>
            <person name="Gujja S."/>
            <person name="Hansen M."/>
            <person name="Howarth C."/>
            <person name="Imamovic A."/>
            <person name="Ireland A."/>
            <person name="Larimer J."/>
            <person name="McCowan C."/>
            <person name="Murphy C."/>
            <person name="Pearson M."/>
            <person name="Poon T.W."/>
            <person name="Priest M."/>
            <person name="Roberts A."/>
            <person name="Saif S."/>
            <person name="Shea T."/>
            <person name="Sisk P."/>
            <person name="Sykes S."/>
            <person name="Wortman J."/>
            <person name="Nusbaum C."/>
            <person name="Birren B."/>
        </authorList>
    </citation>
    <scope>NUCLEOTIDE SEQUENCE [LARGE SCALE GENOMIC DNA]</scope>
    <source>
        <strain evidence="5">1006PhL</strain>
    </source>
</reference>
<feature type="coiled-coil region" evidence="1">
    <location>
        <begin position="346"/>
        <end position="380"/>
    </location>
</feature>
<dbReference type="AlphaFoldDB" id="S2JIP3"/>
<feature type="compositionally biased region" description="Basic and acidic residues" evidence="2">
    <location>
        <begin position="86"/>
        <end position="110"/>
    </location>
</feature>
<dbReference type="STRING" id="1220926.S2JIP3"/>
<protein>
    <submittedName>
        <fullName evidence="4">Uncharacterized protein</fullName>
    </submittedName>
</protein>
<keyword evidence="1" id="KW-0175">Coiled coil</keyword>
<evidence type="ECO:0000256" key="3">
    <source>
        <dbReference type="SAM" id="Phobius"/>
    </source>
</evidence>
<feature type="transmembrane region" description="Helical" evidence="3">
    <location>
        <begin position="424"/>
        <end position="449"/>
    </location>
</feature>
<dbReference type="OrthoDB" id="5599619at2759"/>
<accession>S2JIP3</accession>
<gene>
    <name evidence="4" type="ORF">HMPREF1544_04833</name>
</gene>
<feature type="compositionally biased region" description="Polar residues" evidence="2">
    <location>
        <begin position="75"/>
        <end position="84"/>
    </location>
</feature>
<feature type="coiled-coil region" evidence="1">
    <location>
        <begin position="125"/>
        <end position="233"/>
    </location>
</feature>
<dbReference type="InParanoid" id="S2JIP3"/>
<evidence type="ECO:0000256" key="2">
    <source>
        <dbReference type="SAM" id="MobiDB-lite"/>
    </source>
</evidence>
<organism evidence="4 5">
    <name type="scientific">Mucor circinelloides f. circinelloides (strain 1006PhL)</name>
    <name type="common">Mucormycosis agent</name>
    <name type="synonym">Calyptromyces circinelloides</name>
    <dbReference type="NCBI Taxonomy" id="1220926"/>
    <lineage>
        <taxon>Eukaryota</taxon>
        <taxon>Fungi</taxon>
        <taxon>Fungi incertae sedis</taxon>
        <taxon>Mucoromycota</taxon>
        <taxon>Mucoromycotina</taxon>
        <taxon>Mucoromycetes</taxon>
        <taxon>Mucorales</taxon>
        <taxon>Mucorineae</taxon>
        <taxon>Mucoraceae</taxon>
        <taxon>Mucor</taxon>
    </lineage>
</organism>